<dbReference type="RefSeq" id="WP_018694585.1">
    <property type="nucleotide sequence ID" value="NZ_AP025562.1"/>
</dbReference>
<dbReference type="SUPFAM" id="SSF55653">
    <property type="entry name" value="Ribosomal protein L9 C-domain"/>
    <property type="match status" value="1"/>
</dbReference>
<dbReference type="Proteomes" id="UP000322940">
    <property type="component" value="Unassembled WGS sequence"/>
</dbReference>
<keyword evidence="5 7" id="KW-0687">Ribonucleoprotein</keyword>
<protein>
    <recommendedName>
        <fullName evidence="6 7">Large ribosomal subunit protein bL9</fullName>
    </recommendedName>
</protein>
<evidence type="ECO:0000256" key="3">
    <source>
        <dbReference type="ARBA" id="ARBA00022884"/>
    </source>
</evidence>
<proteinExistence type="inferred from homology"/>
<dbReference type="EMBL" id="JANGBQ010000021">
    <property type="protein sequence ID" value="MCQ5083718.1"/>
    <property type="molecule type" value="Genomic_DNA"/>
</dbReference>
<evidence type="ECO:0000313" key="13">
    <source>
        <dbReference type="Proteomes" id="UP000195772"/>
    </source>
</evidence>
<dbReference type="InterPro" id="IPR020069">
    <property type="entry name" value="Ribosomal_bL9_C"/>
</dbReference>
<evidence type="ECO:0000256" key="7">
    <source>
        <dbReference type="HAMAP-Rule" id="MF_00503"/>
    </source>
</evidence>
<evidence type="ECO:0000256" key="2">
    <source>
        <dbReference type="ARBA" id="ARBA00022730"/>
    </source>
</evidence>
<evidence type="ECO:0000259" key="8">
    <source>
        <dbReference type="PROSITE" id="PS00651"/>
    </source>
</evidence>
<evidence type="ECO:0000313" key="11">
    <source>
        <dbReference type="EMBL" id="MCQ5083718.1"/>
    </source>
</evidence>
<evidence type="ECO:0000313" key="14">
    <source>
        <dbReference type="Proteomes" id="UP000322940"/>
    </source>
</evidence>
<dbReference type="NCBIfam" id="TIGR00158">
    <property type="entry name" value="L9"/>
    <property type="match status" value="1"/>
</dbReference>
<dbReference type="InterPro" id="IPR020594">
    <property type="entry name" value="Ribosomal_bL9_bac/chp"/>
</dbReference>
<evidence type="ECO:0000313" key="12">
    <source>
        <dbReference type="EMBL" id="OUN02367.1"/>
    </source>
</evidence>
<gene>
    <name evidence="7 11" type="primary">rplI</name>
    <name evidence="12" type="ORF">B5G41_11875</name>
    <name evidence="10" type="ORF">F2S36_00355</name>
    <name evidence="9" type="ORF">F2Y10_03820</name>
    <name evidence="11" type="ORF">NE651_12570</name>
</gene>
<comment type="similarity">
    <text evidence="1 7">Belongs to the bacterial ribosomal protein bL9 family.</text>
</comment>
<dbReference type="eggNOG" id="COG0359">
    <property type="taxonomic scope" value="Bacteria"/>
</dbReference>
<dbReference type="GO" id="GO:1990904">
    <property type="term" value="C:ribonucleoprotein complex"/>
    <property type="evidence" value="ECO:0007669"/>
    <property type="project" value="UniProtKB-KW"/>
</dbReference>
<accession>A0A1Y3QVF3</accession>
<dbReference type="InterPro" id="IPR009027">
    <property type="entry name" value="Ribosomal_bL9/RNase_H1_N"/>
</dbReference>
<dbReference type="Pfam" id="PF01281">
    <property type="entry name" value="Ribosomal_L9_N"/>
    <property type="match status" value="1"/>
</dbReference>
<dbReference type="InterPro" id="IPR036935">
    <property type="entry name" value="Ribosomal_bL9_N_sf"/>
</dbReference>
<dbReference type="InterPro" id="IPR000244">
    <property type="entry name" value="Ribosomal_bL9"/>
</dbReference>
<evidence type="ECO:0000313" key="9">
    <source>
        <dbReference type="EMBL" id="KAA2379876.1"/>
    </source>
</evidence>
<reference evidence="13" key="1">
    <citation type="submission" date="2017-04" db="EMBL/GenBank/DDBJ databases">
        <title>Function of individual gut microbiota members based on whole genome sequencing of pure cultures obtained from chicken caecum.</title>
        <authorList>
            <person name="Medvecky M."/>
            <person name="Cejkova D."/>
            <person name="Polansky O."/>
            <person name="Karasova D."/>
            <person name="Kubasova T."/>
            <person name="Cizek A."/>
            <person name="Rychlik I."/>
        </authorList>
    </citation>
    <scope>NUCLEOTIDE SEQUENCE [LARGE SCALE GENOMIC DNA]</scope>
    <source>
        <strain evidence="13">An90</strain>
    </source>
</reference>
<dbReference type="Proteomes" id="UP000195772">
    <property type="component" value="Unassembled WGS sequence"/>
</dbReference>
<dbReference type="GO" id="GO:0019843">
    <property type="term" value="F:rRNA binding"/>
    <property type="evidence" value="ECO:0007669"/>
    <property type="project" value="UniProtKB-UniRule"/>
</dbReference>
<feature type="domain" description="Ribosomal protein L9" evidence="8">
    <location>
        <begin position="13"/>
        <end position="40"/>
    </location>
</feature>
<reference evidence="14 15" key="3">
    <citation type="journal article" date="2019" name="Nat. Med.">
        <title>A library of human gut bacterial isolates paired with longitudinal multiomics data enables mechanistic microbiome research.</title>
        <authorList>
            <person name="Poyet M."/>
            <person name="Groussin M."/>
            <person name="Gibbons S.M."/>
            <person name="Avila-Pacheco J."/>
            <person name="Jiang X."/>
            <person name="Kearney S.M."/>
            <person name="Perrotta A.R."/>
            <person name="Berdy B."/>
            <person name="Zhao S."/>
            <person name="Lieberman T.D."/>
            <person name="Swanson P.K."/>
            <person name="Smith M."/>
            <person name="Roesemann S."/>
            <person name="Alexander J.E."/>
            <person name="Rich S.A."/>
            <person name="Livny J."/>
            <person name="Vlamakis H."/>
            <person name="Clish C."/>
            <person name="Bullock K."/>
            <person name="Deik A."/>
            <person name="Scott J."/>
            <person name="Pierce K.A."/>
            <person name="Xavier R.J."/>
            <person name="Alm E.J."/>
        </authorList>
    </citation>
    <scope>NUCLEOTIDE SEQUENCE [LARGE SCALE GENOMIC DNA]</scope>
    <source>
        <strain evidence="10 15">BIOML-A204</strain>
        <strain evidence="9 14">BIOML-A266</strain>
    </source>
</reference>
<dbReference type="OrthoDB" id="9788336at2"/>
<dbReference type="AlphaFoldDB" id="A0A1Y3QVF3"/>
<keyword evidence="3 7" id="KW-0694">RNA-binding</keyword>
<evidence type="ECO:0000313" key="10">
    <source>
        <dbReference type="EMBL" id="KAA2564236.1"/>
    </source>
</evidence>
<dbReference type="PANTHER" id="PTHR21368">
    <property type="entry name" value="50S RIBOSOMAL PROTEIN L9"/>
    <property type="match status" value="1"/>
</dbReference>
<dbReference type="EMBL" id="NFHB01000008">
    <property type="protein sequence ID" value="OUN02367.1"/>
    <property type="molecule type" value="Genomic_DNA"/>
</dbReference>
<dbReference type="SUPFAM" id="SSF55658">
    <property type="entry name" value="L9 N-domain-like"/>
    <property type="match status" value="1"/>
</dbReference>
<keyword evidence="4 7" id="KW-0689">Ribosomal protein</keyword>
<dbReference type="GO" id="GO:0006412">
    <property type="term" value="P:translation"/>
    <property type="evidence" value="ECO:0007669"/>
    <property type="project" value="UniProtKB-UniRule"/>
</dbReference>
<dbReference type="GeneID" id="59808804"/>
<dbReference type="InterPro" id="IPR020070">
    <property type="entry name" value="Ribosomal_bL9_N"/>
</dbReference>
<organism evidence="12 13">
    <name type="scientific">Alistipes onderdonkii</name>
    <dbReference type="NCBI Taxonomy" id="328813"/>
    <lineage>
        <taxon>Bacteria</taxon>
        <taxon>Pseudomonadati</taxon>
        <taxon>Bacteroidota</taxon>
        <taxon>Bacteroidia</taxon>
        <taxon>Bacteroidales</taxon>
        <taxon>Rikenellaceae</taxon>
        <taxon>Alistipes</taxon>
    </lineage>
</organism>
<dbReference type="PROSITE" id="PS00651">
    <property type="entry name" value="RIBOSOMAL_L9"/>
    <property type="match status" value="1"/>
</dbReference>
<dbReference type="GO" id="GO:0003735">
    <property type="term" value="F:structural constituent of ribosome"/>
    <property type="evidence" value="ECO:0007669"/>
    <property type="project" value="InterPro"/>
</dbReference>
<dbReference type="Gene3D" id="3.10.430.100">
    <property type="entry name" value="Ribosomal protein L9, C-terminal domain"/>
    <property type="match status" value="1"/>
</dbReference>
<dbReference type="GO" id="GO:0005840">
    <property type="term" value="C:ribosome"/>
    <property type="evidence" value="ECO:0007669"/>
    <property type="project" value="UniProtKB-KW"/>
</dbReference>
<evidence type="ECO:0000256" key="6">
    <source>
        <dbReference type="ARBA" id="ARBA00035292"/>
    </source>
</evidence>
<dbReference type="HAMAP" id="MF_00503">
    <property type="entry name" value="Ribosomal_bL9"/>
    <property type="match status" value="1"/>
</dbReference>
<dbReference type="EMBL" id="VVUY01000001">
    <property type="protein sequence ID" value="KAA2564236.1"/>
    <property type="molecule type" value="Genomic_DNA"/>
</dbReference>
<evidence type="ECO:0000256" key="5">
    <source>
        <dbReference type="ARBA" id="ARBA00023274"/>
    </source>
</evidence>
<reference evidence="11" key="4">
    <citation type="submission" date="2022-06" db="EMBL/GenBank/DDBJ databases">
        <title>Isolation of gut microbiota from human fecal samples.</title>
        <authorList>
            <person name="Pamer E.G."/>
            <person name="Barat B."/>
            <person name="Waligurski E."/>
            <person name="Medina S."/>
            <person name="Paddock L."/>
            <person name="Mostad J."/>
        </authorList>
    </citation>
    <scope>NUCLEOTIDE SEQUENCE</scope>
    <source>
        <strain evidence="11">DFI.6.22</strain>
    </source>
</reference>
<evidence type="ECO:0000256" key="1">
    <source>
        <dbReference type="ARBA" id="ARBA00010605"/>
    </source>
</evidence>
<evidence type="ECO:0000256" key="4">
    <source>
        <dbReference type="ARBA" id="ARBA00022980"/>
    </source>
</evidence>
<sequence length="146" mass="15578">MEVILIKDMENLGYANDIVTVKPGYANNYLIPQGYAKAATASAKKVLAENLRQRAHKDAKILADAQALAETIANLPLTLAVKAEEGKLFGTVTATDLAEALAAKGIELDRKLIAVEGIKTVGEYEATAKLHKEVKAVIKFSVTAAE</sequence>
<comment type="function">
    <text evidence="7">Binds to the 23S rRNA.</text>
</comment>
<comment type="caution">
    <text evidence="12">The sequence shown here is derived from an EMBL/GenBank/DDBJ whole genome shotgun (WGS) entry which is preliminary data.</text>
</comment>
<dbReference type="Proteomes" id="UP001205035">
    <property type="component" value="Unassembled WGS sequence"/>
</dbReference>
<dbReference type="EMBL" id="VVXH01000003">
    <property type="protein sequence ID" value="KAA2379876.1"/>
    <property type="molecule type" value="Genomic_DNA"/>
</dbReference>
<dbReference type="InterPro" id="IPR036791">
    <property type="entry name" value="Ribosomal_bL9_C_sf"/>
</dbReference>
<name>A0A1Y3QVF3_9BACT</name>
<dbReference type="Pfam" id="PF03948">
    <property type="entry name" value="Ribosomal_L9_C"/>
    <property type="match status" value="1"/>
</dbReference>
<dbReference type="Proteomes" id="UP000323119">
    <property type="component" value="Unassembled WGS sequence"/>
</dbReference>
<dbReference type="Gene3D" id="3.40.5.10">
    <property type="entry name" value="Ribosomal protein L9, N-terminal domain"/>
    <property type="match status" value="1"/>
</dbReference>
<evidence type="ECO:0000313" key="15">
    <source>
        <dbReference type="Proteomes" id="UP000323119"/>
    </source>
</evidence>
<reference evidence="12" key="2">
    <citation type="journal article" date="2018" name="BMC Genomics">
        <title>Whole genome sequencing and function prediction of 133 gut anaerobes isolated from chicken caecum in pure cultures.</title>
        <authorList>
            <person name="Medvecky M."/>
            <person name="Cejkova D."/>
            <person name="Polansky O."/>
            <person name="Karasova D."/>
            <person name="Kubasova T."/>
            <person name="Cizek A."/>
            <person name="Rychlik I."/>
        </authorList>
    </citation>
    <scope>NUCLEOTIDE SEQUENCE</scope>
    <source>
        <strain evidence="12">An90</strain>
    </source>
</reference>
<keyword evidence="2 7" id="KW-0699">rRNA-binding</keyword>